<gene>
    <name evidence="1" type="ORF">NA56DRAFT_540816</name>
</gene>
<keyword evidence="2" id="KW-1185">Reference proteome</keyword>
<dbReference type="InterPro" id="IPR008972">
    <property type="entry name" value="Cupredoxin"/>
</dbReference>
<dbReference type="AlphaFoldDB" id="A0A2J6Q4Z1"/>
<dbReference type="OrthoDB" id="5415867at2759"/>
<evidence type="ECO:0000313" key="1">
    <source>
        <dbReference type="EMBL" id="PMD21368.1"/>
    </source>
</evidence>
<sequence length="74" mass="7722">GDVLEYHFVGDIHSAVQGDFSSPCAQSSTGFDSGPVTSVGTPNVFQVTVKDTNPIWFFCATPTHCQGGMAGVVN</sequence>
<evidence type="ECO:0000313" key="2">
    <source>
        <dbReference type="Proteomes" id="UP000235672"/>
    </source>
</evidence>
<dbReference type="Proteomes" id="UP000235672">
    <property type="component" value="Unassembled WGS sequence"/>
</dbReference>
<dbReference type="InterPro" id="IPR052953">
    <property type="entry name" value="Ser-rich/MCO-related"/>
</dbReference>
<evidence type="ECO:0008006" key="3">
    <source>
        <dbReference type="Google" id="ProtNLM"/>
    </source>
</evidence>
<protein>
    <recommendedName>
        <fullName evidence="3">Phytocyanin domain-containing protein</fullName>
    </recommendedName>
</protein>
<proteinExistence type="predicted"/>
<dbReference type="Gene3D" id="2.60.40.420">
    <property type="entry name" value="Cupredoxins - blue copper proteins"/>
    <property type="match status" value="1"/>
</dbReference>
<organism evidence="1 2">
    <name type="scientific">Hyaloscypha hepaticicola</name>
    <dbReference type="NCBI Taxonomy" id="2082293"/>
    <lineage>
        <taxon>Eukaryota</taxon>
        <taxon>Fungi</taxon>
        <taxon>Dikarya</taxon>
        <taxon>Ascomycota</taxon>
        <taxon>Pezizomycotina</taxon>
        <taxon>Leotiomycetes</taxon>
        <taxon>Helotiales</taxon>
        <taxon>Hyaloscyphaceae</taxon>
        <taxon>Hyaloscypha</taxon>
    </lineage>
</organism>
<dbReference type="STRING" id="1745343.A0A2J6Q4Z1"/>
<dbReference type="SUPFAM" id="SSF49503">
    <property type="entry name" value="Cupredoxins"/>
    <property type="match status" value="1"/>
</dbReference>
<name>A0A2J6Q4Z1_9HELO</name>
<feature type="non-terminal residue" evidence="1">
    <location>
        <position position="1"/>
    </location>
</feature>
<dbReference type="PANTHER" id="PTHR34883">
    <property type="entry name" value="SERINE-RICH PROTEIN, PUTATIVE-RELATED-RELATED"/>
    <property type="match status" value="1"/>
</dbReference>
<dbReference type="EMBL" id="KZ613481">
    <property type="protein sequence ID" value="PMD21368.1"/>
    <property type="molecule type" value="Genomic_DNA"/>
</dbReference>
<reference evidence="1 2" key="1">
    <citation type="submission" date="2016-05" db="EMBL/GenBank/DDBJ databases">
        <title>A degradative enzymes factory behind the ericoid mycorrhizal symbiosis.</title>
        <authorList>
            <consortium name="DOE Joint Genome Institute"/>
            <person name="Martino E."/>
            <person name="Morin E."/>
            <person name="Grelet G."/>
            <person name="Kuo A."/>
            <person name="Kohler A."/>
            <person name="Daghino S."/>
            <person name="Barry K."/>
            <person name="Choi C."/>
            <person name="Cichocki N."/>
            <person name="Clum A."/>
            <person name="Copeland A."/>
            <person name="Hainaut M."/>
            <person name="Haridas S."/>
            <person name="Labutti K."/>
            <person name="Lindquist E."/>
            <person name="Lipzen A."/>
            <person name="Khouja H.-R."/>
            <person name="Murat C."/>
            <person name="Ohm R."/>
            <person name="Olson A."/>
            <person name="Spatafora J."/>
            <person name="Veneault-Fourrey C."/>
            <person name="Henrissat B."/>
            <person name="Grigoriev I."/>
            <person name="Martin F."/>
            <person name="Perotto S."/>
        </authorList>
    </citation>
    <scope>NUCLEOTIDE SEQUENCE [LARGE SCALE GENOMIC DNA]</scope>
    <source>
        <strain evidence="1 2">UAMH 7357</strain>
    </source>
</reference>
<accession>A0A2J6Q4Z1</accession>
<dbReference type="PANTHER" id="PTHR34883:SF20">
    <property type="entry name" value="PHYTOCYANIN DOMAIN-CONTAINING PROTEIN"/>
    <property type="match status" value="1"/>
</dbReference>
<feature type="non-terminal residue" evidence="1">
    <location>
        <position position="74"/>
    </location>
</feature>